<evidence type="ECO:0000256" key="6">
    <source>
        <dbReference type="SAM" id="Coils"/>
    </source>
</evidence>
<feature type="compositionally biased region" description="Polar residues" evidence="7">
    <location>
        <begin position="737"/>
        <end position="747"/>
    </location>
</feature>
<evidence type="ECO:0000256" key="3">
    <source>
        <dbReference type="ARBA" id="ARBA00022833"/>
    </source>
</evidence>
<feature type="compositionally biased region" description="Low complexity" evidence="7">
    <location>
        <begin position="689"/>
        <end position="699"/>
    </location>
</feature>
<gene>
    <name evidence="9" type="ORF">NAEGRDRAFT_48196</name>
</gene>
<dbReference type="VEuPathDB" id="AmoebaDB:NAEGRDRAFT_48196"/>
<evidence type="ECO:0000313" key="10">
    <source>
        <dbReference type="Proteomes" id="UP000006671"/>
    </source>
</evidence>
<dbReference type="Pfam" id="PF01363">
    <property type="entry name" value="FYVE"/>
    <property type="match status" value="1"/>
</dbReference>
<dbReference type="RefSeq" id="XP_002678649.1">
    <property type="nucleotide sequence ID" value="XM_002678603.1"/>
</dbReference>
<reference evidence="9 10" key="1">
    <citation type="journal article" date="2010" name="Cell">
        <title>The genome of Naegleria gruberi illuminates early eukaryotic versatility.</title>
        <authorList>
            <person name="Fritz-Laylin L.K."/>
            <person name="Prochnik S.E."/>
            <person name="Ginger M.L."/>
            <person name="Dacks J.B."/>
            <person name="Carpenter M.L."/>
            <person name="Field M.C."/>
            <person name="Kuo A."/>
            <person name="Paredez A."/>
            <person name="Chapman J."/>
            <person name="Pham J."/>
            <person name="Shu S."/>
            <person name="Neupane R."/>
            <person name="Cipriano M."/>
            <person name="Mancuso J."/>
            <person name="Tu H."/>
            <person name="Salamov A."/>
            <person name="Lindquist E."/>
            <person name="Shapiro H."/>
            <person name="Lucas S."/>
            <person name="Grigoriev I.V."/>
            <person name="Cande W.Z."/>
            <person name="Fulton C."/>
            <person name="Rokhsar D.S."/>
            <person name="Dawson S.C."/>
        </authorList>
    </citation>
    <scope>NUCLEOTIDE SEQUENCE [LARGE SCALE GENOMIC DNA]</scope>
    <source>
        <strain evidence="9 10">NEG-M</strain>
    </source>
</reference>
<protein>
    <submittedName>
        <fullName evidence="9">Predicted protein</fullName>
    </submittedName>
</protein>
<evidence type="ECO:0000313" key="9">
    <source>
        <dbReference type="EMBL" id="EFC45905.1"/>
    </source>
</evidence>
<dbReference type="InterPro" id="IPR011011">
    <property type="entry name" value="Znf_FYVE_PHD"/>
</dbReference>
<evidence type="ECO:0000256" key="5">
    <source>
        <dbReference type="PROSITE-ProRule" id="PRU00091"/>
    </source>
</evidence>
<dbReference type="InterPro" id="IPR013083">
    <property type="entry name" value="Znf_RING/FYVE/PHD"/>
</dbReference>
<keyword evidence="2 5" id="KW-0863">Zinc-finger</keyword>
<dbReference type="InterPro" id="IPR017455">
    <property type="entry name" value="Znf_FYVE-rel"/>
</dbReference>
<dbReference type="InParanoid" id="D2VBG6"/>
<dbReference type="Proteomes" id="UP000006671">
    <property type="component" value="Unassembled WGS sequence"/>
</dbReference>
<feature type="region of interest" description="Disordered" evidence="7">
    <location>
        <begin position="672"/>
        <end position="829"/>
    </location>
</feature>
<dbReference type="SMART" id="SM00064">
    <property type="entry name" value="FYVE"/>
    <property type="match status" value="1"/>
</dbReference>
<evidence type="ECO:0000259" key="8">
    <source>
        <dbReference type="PROSITE" id="PS50178"/>
    </source>
</evidence>
<dbReference type="PROSITE" id="PS50178">
    <property type="entry name" value="ZF_FYVE"/>
    <property type="match status" value="1"/>
</dbReference>
<feature type="active site" evidence="4">
    <location>
        <position position="978"/>
    </location>
</feature>
<evidence type="ECO:0000256" key="1">
    <source>
        <dbReference type="ARBA" id="ARBA00022723"/>
    </source>
</evidence>
<feature type="compositionally biased region" description="Polar residues" evidence="7">
    <location>
        <begin position="808"/>
        <end position="821"/>
    </location>
</feature>
<evidence type="ECO:0000256" key="7">
    <source>
        <dbReference type="SAM" id="MobiDB-lite"/>
    </source>
</evidence>
<dbReference type="OrthoDB" id="9974232at2759"/>
<dbReference type="GO" id="GO:0008270">
    <property type="term" value="F:zinc ion binding"/>
    <property type="evidence" value="ECO:0007669"/>
    <property type="project" value="UniProtKB-KW"/>
</dbReference>
<dbReference type="eggNOG" id="KOG1841">
    <property type="taxonomic scope" value="Eukaryota"/>
</dbReference>
<accession>D2VBG6</accession>
<keyword evidence="1" id="KW-0479">Metal-binding</keyword>
<dbReference type="STRING" id="5762.D2VBG6"/>
<keyword evidence="3" id="KW-0862">Zinc</keyword>
<sequence length="1106" mass="128198">MSEDLLAAVERSIGCDFFTTENLHTTPNTKLFLCKSSDGESYFVVKSNTRLVSFPEGDLILKVDECLHNEQENEYYYYSKLKNSFKTYVNFIEQIQGESFSSTEWKFAKLLNEKDVMTLCWQLIYLFSKNSGLVGRETMIIERMDDGVVNLRVFPVSIGNDSKVAERLIMLLLELVAIYLDLPNIPQHFDEVRQVMDTIENLPLGSNELLIHSIVPTLKSLINVEKPDLYEILTLFLFQMVNLDSHQYWSLLSSLSSNIHNRTVVDIWIESQKLFEQKQYEKALAAILDIKKEYSDSHPIVSFLTGEIYYELYRQSFYKLHYPGEATLLACALHYFTQAANISRNNIHYLERKLECHFRKWILDNELNLDKSNKEMNELIAEIDHLIENNPKSSSLYSMKSSLFFVHAIRFGALAEDSHMTTSLTLAEVAMNNSPSTPRYQLLFEWISFFFSKEGKTKTFSLETDDAKFILFQTIITCFREQDSDELVSKLLTHTDYRQTVIDTLWDFPLLTELYTLHVTGQVIQGKANEKYISIITKLNPAQSYLKDDETKTCMKCNTKFTLINRRHHCRFCGKIFCNLCSSKKVKRKEKEEKRSCDDCFNFLSIEFAPLNSTNTSPLISKDKNLLIVDCDQFFEDQVRSVHQQHQQNRFSSEGSSTVKAIQQCLASASPHPHQHCINQQKQADPHHSQQVQQTNHQQGNSSSTSPLKKSKECHGLLPKIGGSSPERKRIKKNDSSDQQLVSTALSKRSHSTSHRFLDVMVTNQPISPNHRRSRSNFNSQRNLNSSLPTPSSSTSRKTTKQVKQRPTLLNTHQVSPTHTSMLEEEDDDCYQLASPRKSKENLIKLLFKETNQDLTVHKELIVNPFQNHPYTDLPEVPRPKYPNLSDKNQSMFTKLLKIQNFISAFEYNYIEQHFFDITRLRPLKSIIQTAKEVVSDCLPIRCVEGTFLSLFCTQDFEDVDRFSVFFQTTMTQRVYRHIVCVVRFKGRFGALGLSRKSDLFYKPLMYFKISEILREYVLSYSKYGHSVQLIYVSLPISHDSSSKDIPVWNFLKLDFEKHEIDTLMDKADKYMGEVTYSNGEKLLERKRRKLKPIPTLSDDEQETDL</sequence>
<evidence type="ECO:0000256" key="2">
    <source>
        <dbReference type="ARBA" id="ARBA00022771"/>
    </source>
</evidence>
<dbReference type="EMBL" id="GG738861">
    <property type="protein sequence ID" value="EFC45905.1"/>
    <property type="molecule type" value="Genomic_DNA"/>
</dbReference>
<dbReference type="Gene3D" id="3.30.40.10">
    <property type="entry name" value="Zinc/RING finger domain, C3HC4 (zinc finger)"/>
    <property type="match status" value="1"/>
</dbReference>
<dbReference type="GeneID" id="8850515"/>
<dbReference type="PANTHER" id="PTHR15750:SF2">
    <property type="entry name" value="VASOHIBIN"/>
    <property type="match status" value="1"/>
</dbReference>
<organism evidence="10">
    <name type="scientific">Naegleria gruberi</name>
    <name type="common">Amoeba</name>
    <dbReference type="NCBI Taxonomy" id="5762"/>
    <lineage>
        <taxon>Eukaryota</taxon>
        <taxon>Discoba</taxon>
        <taxon>Heterolobosea</taxon>
        <taxon>Tetramitia</taxon>
        <taxon>Eutetramitia</taxon>
        <taxon>Vahlkampfiidae</taxon>
        <taxon>Naegleria</taxon>
    </lineage>
</organism>
<dbReference type="GO" id="GO:0005737">
    <property type="term" value="C:cytoplasm"/>
    <property type="evidence" value="ECO:0007669"/>
    <property type="project" value="InterPro"/>
</dbReference>
<dbReference type="InterPro" id="IPR000306">
    <property type="entry name" value="Znf_FYVE"/>
</dbReference>
<feature type="compositionally biased region" description="Low complexity" evidence="7">
    <location>
        <begin position="776"/>
        <end position="797"/>
    </location>
</feature>
<feature type="coiled-coil region" evidence="6">
    <location>
        <begin position="362"/>
        <end position="389"/>
    </location>
</feature>
<dbReference type="AlphaFoldDB" id="D2VBG6"/>
<name>D2VBG6_NAEGR</name>
<feature type="active site" evidence="4">
    <location>
        <position position="943"/>
    </location>
</feature>
<dbReference type="SUPFAM" id="SSF57903">
    <property type="entry name" value="FYVE/PHD zinc finger"/>
    <property type="match status" value="1"/>
</dbReference>
<evidence type="ECO:0000256" key="4">
    <source>
        <dbReference type="PIRSR" id="PIRSR628131-1"/>
    </source>
</evidence>
<feature type="active site" evidence="4">
    <location>
        <position position="995"/>
    </location>
</feature>
<dbReference type="KEGG" id="ngr:NAEGRDRAFT_48196"/>
<proteinExistence type="predicted"/>
<dbReference type="Pfam" id="PF14822">
    <property type="entry name" value="Vasohibin"/>
    <property type="match status" value="1"/>
</dbReference>
<keyword evidence="6" id="KW-0175">Coiled coil</keyword>
<dbReference type="InterPro" id="IPR028131">
    <property type="entry name" value="VASH1"/>
</dbReference>
<dbReference type="PANTHER" id="PTHR15750">
    <property type="entry name" value="VASOHIBIN-1-LIKE ISOFORM X2"/>
    <property type="match status" value="1"/>
</dbReference>
<keyword evidence="10" id="KW-1185">Reference proteome</keyword>
<feature type="domain" description="FYVE-type" evidence="8">
    <location>
        <begin position="548"/>
        <end position="605"/>
    </location>
</feature>